<accession>A0A5C3LM90</accession>
<dbReference type="AlphaFoldDB" id="A0A5C3LM90"/>
<dbReference type="GO" id="GO:0000506">
    <property type="term" value="C:glycosylphosphatidylinositol-N-acetylglucosaminyltransferase (GPI-GnT) complex"/>
    <property type="evidence" value="ECO:0007669"/>
    <property type="project" value="InterPro"/>
</dbReference>
<feature type="transmembrane region" description="Helical" evidence="3">
    <location>
        <begin position="67"/>
        <end position="93"/>
    </location>
</feature>
<dbReference type="OrthoDB" id="6256716at2759"/>
<sequence length="187" mass="21292">MQRIQPLPVTHPEFTIAKCHQYREYRIQNLKASGFQHTAKCLMQGILASLFLLVWCMLLTAPGPTQYIGVAVILSVLFKSIFFGVVFDAIVVFPSHGIQFETHFGFKSRVLSTSRVFIPFSIFDELIINEALFGWDVRYYIAVVTRPTPDRSAMQIAFPNLLPHFPVLQVVYEDSLQLLPSKNSALR</sequence>
<dbReference type="InterPro" id="IPR019328">
    <property type="entry name" value="PIGH-H_dom"/>
</dbReference>
<dbReference type="GO" id="GO:0006506">
    <property type="term" value="P:GPI anchor biosynthetic process"/>
    <property type="evidence" value="ECO:0007669"/>
    <property type="project" value="UniProtKB-UniPathway"/>
</dbReference>
<comment type="similarity">
    <text evidence="2">Belongs to the PIGH family.</text>
</comment>
<keyword evidence="3" id="KW-0812">Transmembrane</keyword>
<dbReference type="PANTHER" id="PTHR15231:SF1">
    <property type="entry name" value="PHOSPHATIDYLINOSITOL N-ACETYLGLUCOSAMINYLTRANSFERASE SUBUNIT H"/>
    <property type="match status" value="1"/>
</dbReference>
<dbReference type="EMBL" id="ML210147">
    <property type="protein sequence ID" value="TFK29831.1"/>
    <property type="molecule type" value="Genomic_DNA"/>
</dbReference>
<proteinExistence type="inferred from homology"/>
<evidence type="ECO:0000259" key="4">
    <source>
        <dbReference type="Pfam" id="PF10181"/>
    </source>
</evidence>
<feature type="domain" description="Phosphatidylinositol N-acetylglucosaminyltransferase subunit H conserved" evidence="4">
    <location>
        <begin position="90"/>
        <end position="159"/>
    </location>
</feature>
<dbReference type="InterPro" id="IPR044215">
    <property type="entry name" value="PIG-H"/>
</dbReference>
<keyword evidence="6" id="KW-1185">Reference proteome</keyword>
<dbReference type="STRING" id="230819.A0A5C3LM90"/>
<dbReference type="Pfam" id="PF10181">
    <property type="entry name" value="PIG-H"/>
    <property type="match status" value="1"/>
</dbReference>
<dbReference type="PANTHER" id="PTHR15231">
    <property type="entry name" value="PHOSPHATIDYLINOSITOL N-ACETYLGLUCOSAMINYLTRANSFERASE SUBUNIT H"/>
    <property type="match status" value="1"/>
</dbReference>
<feature type="transmembrane region" description="Helical" evidence="3">
    <location>
        <begin position="41"/>
        <end position="61"/>
    </location>
</feature>
<protein>
    <recommendedName>
        <fullName evidence="4">Phosphatidylinositol N-acetylglucosaminyltransferase subunit H conserved domain-containing protein</fullName>
    </recommendedName>
</protein>
<evidence type="ECO:0000313" key="5">
    <source>
        <dbReference type="EMBL" id="TFK29831.1"/>
    </source>
</evidence>
<gene>
    <name evidence="5" type="ORF">FA15DRAFT_608635</name>
</gene>
<keyword evidence="3" id="KW-0472">Membrane</keyword>
<organism evidence="5 6">
    <name type="scientific">Coprinopsis marcescibilis</name>
    <name type="common">Agaric fungus</name>
    <name type="synonym">Psathyrella marcescibilis</name>
    <dbReference type="NCBI Taxonomy" id="230819"/>
    <lineage>
        <taxon>Eukaryota</taxon>
        <taxon>Fungi</taxon>
        <taxon>Dikarya</taxon>
        <taxon>Basidiomycota</taxon>
        <taxon>Agaricomycotina</taxon>
        <taxon>Agaricomycetes</taxon>
        <taxon>Agaricomycetidae</taxon>
        <taxon>Agaricales</taxon>
        <taxon>Agaricineae</taxon>
        <taxon>Psathyrellaceae</taxon>
        <taxon>Coprinopsis</taxon>
    </lineage>
</organism>
<dbReference type="UniPathway" id="UPA00196"/>
<comment type="pathway">
    <text evidence="1">Glycolipid biosynthesis; glycosylphosphatidylinositol-anchor biosynthesis.</text>
</comment>
<keyword evidence="3" id="KW-1133">Transmembrane helix</keyword>
<name>A0A5C3LM90_COPMA</name>
<evidence type="ECO:0000256" key="3">
    <source>
        <dbReference type="SAM" id="Phobius"/>
    </source>
</evidence>
<dbReference type="Proteomes" id="UP000307440">
    <property type="component" value="Unassembled WGS sequence"/>
</dbReference>
<evidence type="ECO:0000256" key="1">
    <source>
        <dbReference type="ARBA" id="ARBA00004687"/>
    </source>
</evidence>
<reference evidence="5 6" key="1">
    <citation type="journal article" date="2019" name="Nat. Ecol. Evol.">
        <title>Megaphylogeny resolves global patterns of mushroom evolution.</title>
        <authorList>
            <person name="Varga T."/>
            <person name="Krizsan K."/>
            <person name="Foldi C."/>
            <person name="Dima B."/>
            <person name="Sanchez-Garcia M."/>
            <person name="Sanchez-Ramirez S."/>
            <person name="Szollosi G.J."/>
            <person name="Szarkandi J.G."/>
            <person name="Papp V."/>
            <person name="Albert L."/>
            <person name="Andreopoulos W."/>
            <person name="Angelini C."/>
            <person name="Antonin V."/>
            <person name="Barry K.W."/>
            <person name="Bougher N.L."/>
            <person name="Buchanan P."/>
            <person name="Buyck B."/>
            <person name="Bense V."/>
            <person name="Catcheside P."/>
            <person name="Chovatia M."/>
            <person name="Cooper J."/>
            <person name="Damon W."/>
            <person name="Desjardin D."/>
            <person name="Finy P."/>
            <person name="Geml J."/>
            <person name="Haridas S."/>
            <person name="Hughes K."/>
            <person name="Justo A."/>
            <person name="Karasinski D."/>
            <person name="Kautmanova I."/>
            <person name="Kiss B."/>
            <person name="Kocsube S."/>
            <person name="Kotiranta H."/>
            <person name="LaButti K.M."/>
            <person name="Lechner B.E."/>
            <person name="Liimatainen K."/>
            <person name="Lipzen A."/>
            <person name="Lukacs Z."/>
            <person name="Mihaltcheva S."/>
            <person name="Morgado L.N."/>
            <person name="Niskanen T."/>
            <person name="Noordeloos M.E."/>
            <person name="Ohm R.A."/>
            <person name="Ortiz-Santana B."/>
            <person name="Ovrebo C."/>
            <person name="Racz N."/>
            <person name="Riley R."/>
            <person name="Savchenko A."/>
            <person name="Shiryaev A."/>
            <person name="Soop K."/>
            <person name="Spirin V."/>
            <person name="Szebenyi C."/>
            <person name="Tomsovsky M."/>
            <person name="Tulloss R.E."/>
            <person name="Uehling J."/>
            <person name="Grigoriev I.V."/>
            <person name="Vagvolgyi C."/>
            <person name="Papp T."/>
            <person name="Martin F.M."/>
            <person name="Miettinen O."/>
            <person name="Hibbett D.S."/>
            <person name="Nagy L.G."/>
        </authorList>
    </citation>
    <scope>NUCLEOTIDE SEQUENCE [LARGE SCALE GENOMIC DNA]</scope>
    <source>
        <strain evidence="5 6">CBS 121175</strain>
    </source>
</reference>
<evidence type="ECO:0000313" key="6">
    <source>
        <dbReference type="Proteomes" id="UP000307440"/>
    </source>
</evidence>
<evidence type="ECO:0000256" key="2">
    <source>
        <dbReference type="ARBA" id="ARBA00009610"/>
    </source>
</evidence>